<gene>
    <name evidence="2" type="ORF">ACJMK2_037353</name>
</gene>
<evidence type="ECO:0000256" key="1">
    <source>
        <dbReference type="SAM" id="MobiDB-lite"/>
    </source>
</evidence>
<dbReference type="Proteomes" id="UP001634394">
    <property type="component" value="Unassembled WGS sequence"/>
</dbReference>
<accession>A0ABD3WM56</accession>
<name>A0ABD3WM56_SINWO</name>
<proteinExistence type="predicted"/>
<dbReference type="AlphaFoldDB" id="A0ABD3WM56"/>
<comment type="caution">
    <text evidence="2">The sequence shown here is derived from an EMBL/GenBank/DDBJ whole genome shotgun (WGS) entry which is preliminary data.</text>
</comment>
<sequence length="174" mass="21089">MENFYFREGNGICHKIMQYNQKSELKNKIEMKRDQRQTFEGTRLNIRHSYQTRLQTKRKHEFLNFHTENDRFEKKTRMLEFSSEENRRLKKRRQLLEIYDKDVGIMHGNKLETDPKKIKNTRKSCEFFNKIDVQIKVKRSCRNNNQVGNLEKPQVSYSMNETNSSTPSNDKKVF</sequence>
<organism evidence="2 3">
    <name type="scientific">Sinanodonta woodiana</name>
    <name type="common">Chinese pond mussel</name>
    <name type="synonym">Anodonta woodiana</name>
    <dbReference type="NCBI Taxonomy" id="1069815"/>
    <lineage>
        <taxon>Eukaryota</taxon>
        <taxon>Metazoa</taxon>
        <taxon>Spiralia</taxon>
        <taxon>Lophotrochozoa</taxon>
        <taxon>Mollusca</taxon>
        <taxon>Bivalvia</taxon>
        <taxon>Autobranchia</taxon>
        <taxon>Heteroconchia</taxon>
        <taxon>Palaeoheterodonta</taxon>
        <taxon>Unionida</taxon>
        <taxon>Unionoidea</taxon>
        <taxon>Unionidae</taxon>
        <taxon>Unioninae</taxon>
        <taxon>Sinanodonta</taxon>
    </lineage>
</organism>
<feature type="compositionally biased region" description="Polar residues" evidence="1">
    <location>
        <begin position="155"/>
        <end position="168"/>
    </location>
</feature>
<keyword evidence="3" id="KW-1185">Reference proteome</keyword>
<evidence type="ECO:0000313" key="3">
    <source>
        <dbReference type="Proteomes" id="UP001634394"/>
    </source>
</evidence>
<feature type="region of interest" description="Disordered" evidence="1">
    <location>
        <begin position="146"/>
        <end position="174"/>
    </location>
</feature>
<reference evidence="2 3" key="1">
    <citation type="submission" date="2024-11" db="EMBL/GenBank/DDBJ databases">
        <title>Chromosome-level genome assembly of the freshwater bivalve Anodonta woodiana.</title>
        <authorList>
            <person name="Chen X."/>
        </authorList>
    </citation>
    <scope>NUCLEOTIDE SEQUENCE [LARGE SCALE GENOMIC DNA]</scope>
    <source>
        <strain evidence="2">MN2024</strain>
        <tissue evidence="2">Gills</tissue>
    </source>
</reference>
<protein>
    <recommendedName>
        <fullName evidence="4">Ycf1</fullName>
    </recommendedName>
</protein>
<evidence type="ECO:0000313" key="2">
    <source>
        <dbReference type="EMBL" id="KAL3874323.1"/>
    </source>
</evidence>
<dbReference type="EMBL" id="JBJQND010000006">
    <property type="protein sequence ID" value="KAL3874323.1"/>
    <property type="molecule type" value="Genomic_DNA"/>
</dbReference>
<evidence type="ECO:0008006" key="4">
    <source>
        <dbReference type="Google" id="ProtNLM"/>
    </source>
</evidence>